<dbReference type="EMBL" id="JANQDX010000019">
    <property type="protein sequence ID" value="KAL0905022.1"/>
    <property type="molecule type" value="Genomic_DNA"/>
</dbReference>
<dbReference type="AlphaFoldDB" id="A0ABD0TZK2"/>
<evidence type="ECO:0000313" key="2">
    <source>
        <dbReference type="Proteomes" id="UP001552299"/>
    </source>
</evidence>
<evidence type="ECO:0000313" key="1">
    <source>
        <dbReference type="EMBL" id="KAL0905022.1"/>
    </source>
</evidence>
<proteinExistence type="predicted"/>
<name>A0ABD0TZK2_DENTH</name>
<dbReference type="Proteomes" id="UP001552299">
    <property type="component" value="Unassembled WGS sequence"/>
</dbReference>
<protein>
    <submittedName>
        <fullName evidence="1">Uncharacterized protein</fullName>
    </submittedName>
</protein>
<accession>A0ABD0TZK2</accession>
<reference evidence="1 2" key="1">
    <citation type="journal article" date="2024" name="Plant Biotechnol. J.">
        <title>Dendrobium thyrsiflorum genome and its molecular insights into genes involved in important horticultural traits.</title>
        <authorList>
            <person name="Chen B."/>
            <person name="Wang J.Y."/>
            <person name="Zheng P.J."/>
            <person name="Li K.L."/>
            <person name="Liang Y.M."/>
            <person name="Chen X.F."/>
            <person name="Zhang C."/>
            <person name="Zhao X."/>
            <person name="He X."/>
            <person name="Zhang G.Q."/>
            <person name="Liu Z.J."/>
            <person name="Xu Q."/>
        </authorList>
    </citation>
    <scope>NUCLEOTIDE SEQUENCE [LARGE SCALE GENOMIC DNA]</scope>
    <source>
        <strain evidence="1">GZMU011</strain>
    </source>
</reference>
<gene>
    <name evidence="1" type="ORF">M5K25_027193</name>
</gene>
<sequence>MKINDYDLEKSQSRLCYPENSSQGSCCPEISNLDLCCSSPPNARRLLSCKTRVALLLSNVLRNHCCRPEFSGIAVPDFLLAVQGFENECVAIQTSREPPLVVYFLSSPQTITGTSYNSFLWERGRKEETKVEERKKQSIAGGYNINGTRTHDFAIIPRIMIYNSFAHHRGISNWYQSNFLGPMAEKRVEALEEKLEGEVGQL</sequence>
<keyword evidence="2" id="KW-1185">Reference proteome</keyword>
<organism evidence="1 2">
    <name type="scientific">Dendrobium thyrsiflorum</name>
    <name type="common">Pinecone-like raceme dendrobium</name>
    <name type="synonym">Orchid</name>
    <dbReference type="NCBI Taxonomy" id="117978"/>
    <lineage>
        <taxon>Eukaryota</taxon>
        <taxon>Viridiplantae</taxon>
        <taxon>Streptophyta</taxon>
        <taxon>Embryophyta</taxon>
        <taxon>Tracheophyta</taxon>
        <taxon>Spermatophyta</taxon>
        <taxon>Magnoliopsida</taxon>
        <taxon>Liliopsida</taxon>
        <taxon>Asparagales</taxon>
        <taxon>Orchidaceae</taxon>
        <taxon>Epidendroideae</taxon>
        <taxon>Malaxideae</taxon>
        <taxon>Dendrobiinae</taxon>
        <taxon>Dendrobium</taxon>
    </lineage>
</organism>
<comment type="caution">
    <text evidence="1">The sequence shown here is derived from an EMBL/GenBank/DDBJ whole genome shotgun (WGS) entry which is preliminary data.</text>
</comment>